<evidence type="ECO:0000313" key="2">
    <source>
        <dbReference type="Proteomes" id="UP001595921"/>
    </source>
</evidence>
<comment type="caution">
    <text evidence="1">The sequence shown here is derived from an EMBL/GenBank/DDBJ whole genome shotgun (WGS) entry which is preliminary data.</text>
</comment>
<organism evidence="1 2">
    <name type="scientific">Halobium salinum</name>
    <dbReference type="NCBI Taxonomy" id="1364940"/>
    <lineage>
        <taxon>Archaea</taxon>
        <taxon>Methanobacteriati</taxon>
        <taxon>Methanobacteriota</taxon>
        <taxon>Stenosarchaea group</taxon>
        <taxon>Halobacteria</taxon>
        <taxon>Halobacteriales</taxon>
        <taxon>Haloferacaceae</taxon>
        <taxon>Halobium</taxon>
    </lineage>
</organism>
<accession>A0ABD5PDZ7</accession>
<keyword evidence="2" id="KW-1185">Reference proteome</keyword>
<evidence type="ECO:0000313" key="1">
    <source>
        <dbReference type="EMBL" id="MFC4359094.1"/>
    </source>
</evidence>
<gene>
    <name evidence="1" type="ORF">ACFO0N_14185</name>
</gene>
<dbReference type="EMBL" id="JBHSDS010000007">
    <property type="protein sequence ID" value="MFC4359094.1"/>
    <property type="molecule type" value="Genomic_DNA"/>
</dbReference>
<dbReference type="Gene3D" id="3.40.50.300">
    <property type="entry name" value="P-loop containing nucleotide triphosphate hydrolases"/>
    <property type="match status" value="1"/>
</dbReference>
<reference evidence="1 2" key="1">
    <citation type="journal article" date="2019" name="Int. J. Syst. Evol. Microbiol.">
        <title>The Global Catalogue of Microorganisms (GCM) 10K type strain sequencing project: providing services to taxonomists for standard genome sequencing and annotation.</title>
        <authorList>
            <consortium name="The Broad Institute Genomics Platform"/>
            <consortium name="The Broad Institute Genome Sequencing Center for Infectious Disease"/>
            <person name="Wu L."/>
            <person name="Ma J."/>
        </authorList>
    </citation>
    <scope>NUCLEOTIDE SEQUENCE [LARGE SCALE GENOMIC DNA]</scope>
    <source>
        <strain evidence="1 2">CGMCC 1.12553</strain>
    </source>
</reference>
<dbReference type="SUPFAM" id="SSF52540">
    <property type="entry name" value="P-loop containing nucleoside triphosphate hydrolases"/>
    <property type="match status" value="1"/>
</dbReference>
<dbReference type="RefSeq" id="WP_267620207.1">
    <property type="nucleotide sequence ID" value="NZ_JAODIW010000004.1"/>
</dbReference>
<dbReference type="Proteomes" id="UP001595921">
    <property type="component" value="Unassembled WGS sequence"/>
</dbReference>
<dbReference type="InterPro" id="IPR027417">
    <property type="entry name" value="P-loop_NTPase"/>
</dbReference>
<sequence length="273" mass="29434">MRLLVVGGDRVDAGKTTFATGLLAHLRGDGHAPVGFKPRAGNDYWFDHDDVRATVGEGRLYGKDARRLAATSAGDTDPETLNPVHRLWTPTPGETGMLGDPERTFLVDRVTGDSGPEFVVNGTVDLPDLVVESLPLGDSPRVYDVPEFNELMADRYVPAFDRLRRRVGATETAVIESYGDIALPLSEVGVDAVAAVRAGRARVFDGSRFLKAREVTSGSPHDGRLEERVGNVVSRLDPLAAVELPALASEERRDPSRVAARYASAYEALVEAA</sequence>
<name>A0ABD5PDZ7_9EURY</name>
<proteinExistence type="predicted"/>
<protein>
    <submittedName>
        <fullName evidence="1">ATPase</fullName>
    </submittedName>
</protein>
<dbReference type="AlphaFoldDB" id="A0ABD5PDZ7"/>